<dbReference type="Proteomes" id="UP000735302">
    <property type="component" value="Unassembled WGS sequence"/>
</dbReference>
<evidence type="ECO:0000313" key="2">
    <source>
        <dbReference type="Proteomes" id="UP000735302"/>
    </source>
</evidence>
<gene>
    <name evidence="1" type="ORF">PoB_001630300</name>
</gene>
<proteinExistence type="predicted"/>
<organism evidence="1 2">
    <name type="scientific">Plakobranchus ocellatus</name>
    <dbReference type="NCBI Taxonomy" id="259542"/>
    <lineage>
        <taxon>Eukaryota</taxon>
        <taxon>Metazoa</taxon>
        <taxon>Spiralia</taxon>
        <taxon>Lophotrochozoa</taxon>
        <taxon>Mollusca</taxon>
        <taxon>Gastropoda</taxon>
        <taxon>Heterobranchia</taxon>
        <taxon>Euthyneura</taxon>
        <taxon>Panpulmonata</taxon>
        <taxon>Sacoglossa</taxon>
        <taxon>Placobranchoidea</taxon>
        <taxon>Plakobranchidae</taxon>
        <taxon>Plakobranchus</taxon>
    </lineage>
</organism>
<dbReference type="EMBL" id="BLXT01001950">
    <property type="protein sequence ID" value="GFN89797.1"/>
    <property type="molecule type" value="Genomic_DNA"/>
</dbReference>
<accession>A0AAV3Z5Q5</accession>
<keyword evidence="2" id="KW-1185">Reference proteome</keyword>
<reference evidence="1 2" key="1">
    <citation type="journal article" date="2021" name="Elife">
        <title>Chloroplast acquisition without the gene transfer in kleptoplastic sea slugs, Plakobranchus ocellatus.</title>
        <authorList>
            <person name="Maeda T."/>
            <person name="Takahashi S."/>
            <person name="Yoshida T."/>
            <person name="Shimamura S."/>
            <person name="Takaki Y."/>
            <person name="Nagai Y."/>
            <person name="Toyoda A."/>
            <person name="Suzuki Y."/>
            <person name="Arimoto A."/>
            <person name="Ishii H."/>
            <person name="Satoh N."/>
            <person name="Nishiyama T."/>
            <person name="Hasebe M."/>
            <person name="Maruyama T."/>
            <person name="Minagawa J."/>
            <person name="Obokata J."/>
            <person name="Shigenobu S."/>
        </authorList>
    </citation>
    <scope>NUCLEOTIDE SEQUENCE [LARGE SCALE GENOMIC DNA]</scope>
</reference>
<comment type="caution">
    <text evidence="1">The sequence shown here is derived from an EMBL/GenBank/DDBJ whole genome shotgun (WGS) entry which is preliminary data.</text>
</comment>
<dbReference type="AlphaFoldDB" id="A0AAV3Z5Q5"/>
<sequence length="85" mass="9540">MKLQSDFVETRLVIKLSLTPDLTDKGLPFKGGFTFSPFQDCPRLPAVYTLTIWRPFSKGVWTATEAKTLPKRLAITNSLLLIGEL</sequence>
<protein>
    <submittedName>
        <fullName evidence="1">Uncharacterized protein</fullName>
    </submittedName>
</protein>
<evidence type="ECO:0000313" key="1">
    <source>
        <dbReference type="EMBL" id="GFN89797.1"/>
    </source>
</evidence>
<name>A0AAV3Z5Q5_9GAST</name>